<organism evidence="7 8">
    <name type="scientific">Wallemia hederae</name>
    <dbReference type="NCBI Taxonomy" id="1540922"/>
    <lineage>
        <taxon>Eukaryota</taxon>
        <taxon>Fungi</taxon>
        <taxon>Dikarya</taxon>
        <taxon>Basidiomycota</taxon>
        <taxon>Wallemiomycotina</taxon>
        <taxon>Wallemiomycetes</taxon>
        <taxon>Wallemiales</taxon>
        <taxon>Wallemiaceae</taxon>
        <taxon>Wallemia</taxon>
    </lineage>
</organism>
<dbReference type="InterPro" id="IPR016024">
    <property type="entry name" value="ARM-type_fold"/>
</dbReference>
<dbReference type="Proteomes" id="UP000310189">
    <property type="component" value="Unassembled WGS sequence"/>
</dbReference>
<feature type="compositionally biased region" description="Basic and acidic residues" evidence="4">
    <location>
        <begin position="1189"/>
        <end position="1200"/>
    </location>
</feature>
<proteinExistence type="inferred from homology"/>
<dbReference type="InterPro" id="IPR012978">
    <property type="entry name" value="HEAT_RRP12"/>
</dbReference>
<reference evidence="7 8" key="1">
    <citation type="submission" date="2019-03" db="EMBL/GenBank/DDBJ databases">
        <title>Sequencing 23 genomes of Wallemia ichthyophaga.</title>
        <authorList>
            <person name="Gostincar C."/>
        </authorList>
    </citation>
    <scope>NUCLEOTIDE SEQUENCE [LARGE SCALE GENOMIC DNA]</scope>
    <source>
        <strain evidence="7 8">EXF-5753</strain>
    </source>
</reference>
<comment type="caution">
    <text evidence="7">The sequence shown here is derived from an EMBL/GenBank/DDBJ whole genome shotgun (WGS) entry which is preliminary data.</text>
</comment>
<keyword evidence="8" id="KW-1185">Reference proteome</keyword>
<feature type="domain" description="RRP12 HEAT" evidence="5">
    <location>
        <begin position="323"/>
        <end position="625"/>
    </location>
</feature>
<dbReference type="PANTHER" id="PTHR48287">
    <property type="entry name" value="ARM REPEAT SUPERFAMILY PROTEIN"/>
    <property type="match status" value="1"/>
</dbReference>
<dbReference type="Gene3D" id="1.25.10.10">
    <property type="entry name" value="Leucine-rich Repeat Variant"/>
    <property type="match status" value="1"/>
</dbReference>
<feature type="compositionally biased region" description="Basic and acidic residues" evidence="4">
    <location>
        <begin position="1056"/>
        <end position="1070"/>
    </location>
</feature>
<feature type="compositionally biased region" description="Acidic residues" evidence="4">
    <location>
        <begin position="1016"/>
        <end position="1026"/>
    </location>
</feature>
<dbReference type="Pfam" id="PF25772">
    <property type="entry name" value="HEAT_RRP12_N"/>
    <property type="match status" value="1"/>
</dbReference>
<name>A0A4T0FBA2_9BASI</name>
<comment type="similarity">
    <text evidence="2">Belongs to the RRP12 family.</text>
</comment>
<feature type="region of interest" description="Disordered" evidence="4">
    <location>
        <begin position="1004"/>
        <end position="1086"/>
    </location>
</feature>
<evidence type="ECO:0000256" key="4">
    <source>
        <dbReference type="SAM" id="MobiDB-lite"/>
    </source>
</evidence>
<evidence type="ECO:0000256" key="1">
    <source>
        <dbReference type="ARBA" id="ARBA00004123"/>
    </source>
</evidence>
<dbReference type="GO" id="GO:0005634">
    <property type="term" value="C:nucleus"/>
    <property type="evidence" value="ECO:0007669"/>
    <property type="project" value="UniProtKB-SubCell"/>
</dbReference>
<accession>A0A4T0FBA2</accession>
<feature type="region of interest" description="Disordered" evidence="4">
    <location>
        <begin position="1100"/>
        <end position="1121"/>
    </location>
</feature>
<comment type="subcellular location">
    <subcellularLocation>
        <location evidence="1">Nucleus</location>
    </subcellularLocation>
</comment>
<dbReference type="Pfam" id="PF08161">
    <property type="entry name" value="RRP12_HEAT"/>
    <property type="match status" value="1"/>
</dbReference>
<evidence type="ECO:0000313" key="7">
    <source>
        <dbReference type="EMBL" id="TIA85292.1"/>
    </source>
</evidence>
<dbReference type="PANTHER" id="PTHR48287:SF1">
    <property type="entry name" value="ARM REPEAT SUPERFAMILY PROTEIN"/>
    <property type="match status" value="1"/>
</dbReference>
<evidence type="ECO:0000256" key="3">
    <source>
        <dbReference type="ARBA" id="ARBA00023242"/>
    </source>
</evidence>
<protein>
    <submittedName>
        <fullName evidence="7">Uncharacterized protein</fullName>
    </submittedName>
</protein>
<dbReference type="OrthoDB" id="2192888at2759"/>
<dbReference type="EMBL" id="SPNW01000116">
    <property type="protein sequence ID" value="TIA85292.1"/>
    <property type="molecule type" value="Genomic_DNA"/>
</dbReference>
<feature type="compositionally biased region" description="Acidic residues" evidence="4">
    <location>
        <begin position="1046"/>
        <end position="1055"/>
    </location>
</feature>
<sequence>MEEALFKIRCHLNSKLQNQRQPALLLVALEDTIREQQQQLLPISYHSLLLSTLDEAISSTNTDMVSSAIYLEATVIKFIDNNVLHNQYQIFESLLQLLPKFSANTPTLKALLVVYEEFYKSLDPHQLQLSSFKSSYTEILKLSVDARPKVRKLAQACITNILTFSDSQAHAYLPITTSWVIKSFNDLVKKSNNAPSETGIHLCAFVNTLNAIWPIQSLPKLANSLLSTPHLGNSFLTSSSYQLLSQLLSNKSSHTAFEEEKLKTLVESITASLPKPDDTLLLTPWLGILDSAISAYARHDANAAAVVILNIWPKIFNAHGLASANTDVRKAAENACCGIIRWGMSVDMIKNTVESNGGVNISPILDSILVSLNGISHRHSIPNVLNVLTALISKLRVRFTYPGPTAAESLIAQHLTTIADLRQLPNFEFREKTDDVFGMALEVCGPAYVLNLLPLNLDPSLQAKGKEGRAYLLPIMRTRITNTSLDFFVKQLVPLSSQMFEHASESKNKNKDLEAKIYNTLMEQIWSTFPSFCNLPIDLTVGLSDEFASMLSNVLYSQPQLRSSVLKGLRNLVEKNVSLQKSQGPPEELKKAFNGLSQHEASVNIDYLKTIAPNLLSVLFDLFGTVSRESRGMIGEVIADYLTIASEKDISGTYKKLSKSLLETLPQHNVKMAKAAKSNKTFNAAADNLIAPHTTMDLLILLSPHLNAKLTANAWELATSDQVLMSEDQAVQKKAYRMLNKLCENHRELFAADDGSRIDKAINTLTNTDNISGGVKRDRLEVFTSLVRFIPSDKLHYIVSVVPEAVLGVKETNERARSAAFELLLELGKKMEKGGRIERGIVDENDEDAMETTTATETVNADINEYFTILSAGLAGSTPHFISATLTSLARVLFEFKESLDKTLIDNLLSTLHIFVGSTNKEIVKSGIGLVKVTITSLSSELVFAHLDTLIPALLGWKKENKNHFKANIRHIFERLVKKFGVDVVDQYTPEADKKLITNIRKRAQRAKKGKSGKEDEGDILDEDDDANKKSKGTDAFEDALYGSESEFEESDDEDDKSKNKAGKKADKKNAKNAKNTSNTYIREDDGELVDLLDKGVINNLTSFDPSKQSKRKLPGQEAQKYELDDMGKLIIKDDDAVKKDEEPVDKVAGSAYLHNLESEDGITMGRDGRVRFNKKRDRSVEDDEEDGQKDVKMADEDSSKKKKKNKQGTVGVGKEFKSKRAGGDVTAKGGQQPYAYVPLNQTKKLSRGGQGPRLDVTGKKKGRSGKK</sequence>
<evidence type="ECO:0000313" key="8">
    <source>
        <dbReference type="Proteomes" id="UP000310189"/>
    </source>
</evidence>
<keyword evidence="3" id="KW-0539">Nucleus</keyword>
<feature type="domain" description="RRP12 N-terminal HEAT" evidence="6">
    <location>
        <begin position="14"/>
        <end position="197"/>
    </location>
</feature>
<gene>
    <name evidence="7" type="ORF">E3P99_04030</name>
</gene>
<feature type="region of interest" description="Disordered" evidence="4">
    <location>
        <begin position="1157"/>
        <end position="1268"/>
    </location>
</feature>
<dbReference type="InterPro" id="IPR052087">
    <property type="entry name" value="RRP12"/>
</dbReference>
<evidence type="ECO:0000259" key="5">
    <source>
        <dbReference type="Pfam" id="PF08161"/>
    </source>
</evidence>
<dbReference type="SUPFAM" id="SSF48371">
    <property type="entry name" value="ARM repeat"/>
    <property type="match status" value="1"/>
</dbReference>
<dbReference type="InterPro" id="IPR011989">
    <property type="entry name" value="ARM-like"/>
</dbReference>
<dbReference type="AlphaFoldDB" id="A0A4T0FBA2"/>
<evidence type="ECO:0000256" key="2">
    <source>
        <dbReference type="ARBA" id="ARBA00007690"/>
    </source>
</evidence>
<dbReference type="InterPro" id="IPR057860">
    <property type="entry name" value="HEAT_RRP12_N"/>
</dbReference>
<evidence type="ECO:0000259" key="6">
    <source>
        <dbReference type="Pfam" id="PF25772"/>
    </source>
</evidence>